<protein>
    <submittedName>
        <fullName evidence="1">Uncharacterized protein</fullName>
    </submittedName>
</protein>
<organism evidence="1 2">
    <name type="scientific">Cichorium intybus</name>
    <name type="common">Chicory</name>
    <dbReference type="NCBI Taxonomy" id="13427"/>
    <lineage>
        <taxon>Eukaryota</taxon>
        <taxon>Viridiplantae</taxon>
        <taxon>Streptophyta</taxon>
        <taxon>Embryophyta</taxon>
        <taxon>Tracheophyta</taxon>
        <taxon>Spermatophyta</taxon>
        <taxon>Magnoliopsida</taxon>
        <taxon>eudicotyledons</taxon>
        <taxon>Gunneridae</taxon>
        <taxon>Pentapetalae</taxon>
        <taxon>asterids</taxon>
        <taxon>campanulids</taxon>
        <taxon>Asterales</taxon>
        <taxon>Asteraceae</taxon>
        <taxon>Cichorioideae</taxon>
        <taxon>Cichorieae</taxon>
        <taxon>Cichoriinae</taxon>
        <taxon>Cichorium</taxon>
    </lineage>
</organism>
<dbReference type="EMBL" id="CM042014">
    <property type="protein sequence ID" value="KAI3721550.1"/>
    <property type="molecule type" value="Genomic_DNA"/>
</dbReference>
<gene>
    <name evidence="1" type="ORF">L2E82_32566</name>
</gene>
<name>A0ACB9BH65_CICIN</name>
<evidence type="ECO:0000313" key="1">
    <source>
        <dbReference type="EMBL" id="KAI3721550.1"/>
    </source>
</evidence>
<dbReference type="Proteomes" id="UP001055811">
    <property type="component" value="Linkage Group LG06"/>
</dbReference>
<comment type="caution">
    <text evidence="1">The sequence shown here is derived from an EMBL/GenBank/DDBJ whole genome shotgun (WGS) entry which is preliminary data.</text>
</comment>
<reference evidence="2" key="1">
    <citation type="journal article" date="2022" name="Mol. Ecol. Resour.">
        <title>The genomes of chicory, endive, great burdock and yacon provide insights into Asteraceae palaeo-polyploidization history and plant inulin production.</title>
        <authorList>
            <person name="Fan W."/>
            <person name="Wang S."/>
            <person name="Wang H."/>
            <person name="Wang A."/>
            <person name="Jiang F."/>
            <person name="Liu H."/>
            <person name="Zhao H."/>
            <person name="Xu D."/>
            <person name="Zhang Y."/>
        </authorList>
    </citation>
    <scope>NUCLEOTIDE SEQUENCE [LARGE SCALE GENOMIC DNA]</scope>
    <source>
        <strain evidence="2">cv. Punajuju</strain>
    </source>
</reference>
<keyword evidence="2" id="KW-1185">Reference proteome</keyword>
<proteinExistence type="predicted"/>
<evidence type="ECO:0000313" key="2">
    <source>
        <dbReference type="Proteomes" id="UP001055811"/>
    </source>
</evidence>
<accession>A0ACB9BH65</accession>
<reference evidence="1 2" key="2">
    <citation type="journal article" date="2022" name="Mol. Ecol. Resour.">
        <title>The genomes of chicory, endive, great burdock and yacon provide insights into Asteraceae paleo-polyploidization history and plant inulin production.</title>
        <authorList>
            <person name="Fan W."/>
            <person name="Wang S."/>
            <person name="Wang H."/>
            <person name="Wang A."/>
            <person name="Jiang F."/>
            <person name="Liu H."/>
            <person name="Zhao H."/>
            <person name="Xu D."/>
            <person name="Zhang Y."/>
        </authorList>
    </citation>
    <scope>NUCLEOTIDE SEQUENCE [LARGE SCALE GENOMIC DNA]</scope>
    <source>
        <strain evidence="2">cv. Punajuju</strain>
        <tissue evidence="1">Leaves</tissue>
    </source>
</reference>
<sequence>MRSTTTLLMLGSSVSTTPPPLPKQTLTTTNPKQHSKQSKPPPLSLPPSSSSSPQSHRPPLLSTVRWGEHRQRHNRINYYAELASKLAEDGRFEDFFMIVETVTSGGGSSGLKAVEFAALLNTELVSRGILNVIESDGGVRSVIGVLTGFEKLGIDCALEMILSDRSIVEAIGREFRRILKCGGVEEVVDLMETLSGFHLSIEDAVVPIEVIRNCVNKRNPHAAIRYAGFCTHSDEIFCSAILEFGKRGDMESAMTVFEASKQNLGCVNMYAYRTIIDVCGLCCDHLQSRSIYEELSAEKINPNLYVFNSLMNVNANDLSYTMHIYKHMRNIGVVPDMASYNILLKSCCLAARVDLAQEIYSEVEDMESTGSLKLDVFTYSTMIKVFADARMWEMALGMKQKMLEAGVTPNTVTWSSLISACAKAGLVDQAFVLFEEMIMSNCMPNSHCFNVLLHACVNAFQYDRAFRLFESWKKNEYGNITNRQNLSQGSLEVSMKVPFKPTTSTYNVLMKACGTDDFRARALMDEMKRVDLSPNHITWSTLIGVYGGSGDVKRAVQILKTMRNSGVQPDVVAYTAAIKVCVKQRELNLAFSLFAEMQKYQIQPNMVTYNTLLRARTKYGSLEEVQQCLSIYQHMRKAGFKPNDYYLKELIEEWCEGIIQDNHRSQNSNNRRDLGGPQSLLLEKVASHLQKGNGDAQSIAVDVRGLTKVEARIVVLAVLRMIKENYQPGELIRDDMLIVLGVHEVDDDKHQFDVKDTLIKLLRENLSLEVISLGPKIPSEIRINVENPFNPNPDLDKTLETIRSPNRRPAVFQRLKVTRKSLYHWLQKKLK</sequence>